<dbReference type="EMBL" id="JAWPEI010000005">
    <property type="protein sequence ID" value="KAK4726848.1"/>
    <property type="molecule type" value="Genomic_DNA"/>
</dbReference>
<gene>
    <name evidence="8" type="ORF">R3W88_031765</name>
</gene>
<comment type="subcellular location">
    <subcellularLocation>
        <location evidence="1">Nucleus</location>
    </subcellularLocation>
</comment>
<evidence type="ECO:0000256" key="6">
    <source>
        <dbReference type="ARBA" id="ARBA00023242"/>
    </source>
</evidence>
<protein>
    <recommendedName>
        <fullName evidence="7">AP2/ERF domain-containing protein</fullName>
    </recommendedName>
</protein>
<evidence type="ECO:0000256" key="1">
    <source>
        <dbReference type="ARBA" id="ARBA00004123"/>
    </source>
</evidence>
<evidence type="ECO:0000256" key="3">
    <source>
        <dbReference type="ARBA" id="ARBA00023015"/>
    </source>
</evidence>
<dbReference type="AlphaFoldDB" id="A0AAV9LML6"/>
<evidence type="ECO:0000313" key="9">
    <source>
        <dbReference type="Proteomes" id="UP001311915"/>
    </source>
</evidence>
<dbReference type="SMART" id="SM00380">
    <property type="entry name" value="AP2"/>
    <property type="match status" value="1"/>
</dbReference>
<keyword evidence="9" id="KW-1185">Reference proteome</keyword>
<dbReference type="GO" id="GO:0003700">
    <property type="term" value="F:DNA-binding transcription factor activity"/>
    <property type="evidence" value="ECO:0007669"/>
    <property type="project" value="InterPro"/>
</dbReference>
<dbReference type="GO" id="GO:0009873">
    <property type="term" value="P:ethylene-activated signaling pathway"/>
    <property type="evidence" value="ECO:0007669"/>
    <property type="project" value="UniProtKB-KW"/>
</dbReference>
<dbReference type="Gene3D" id="3.30.730.10">
    <property type="entry name" value="AP2/ERF domain"/>
    <property type="match status" value="1"/>
</dbReference>
<dbReference type="PANTHER" id="PTHR31677">
    <property type="entry name" value="AP2 DOMAIN CLASS TRANSCRIPTION FACTOR"/>
    <property type="match status" value="1"/>
</dbReference>
<keyword evidence="5" id="KW-0804">Transcription</keyword>
<reference evidence="8 9" key="1">
    <citation type="submission" date="2023-10" db="EMBL/GenBank/DDBJ databases">
        <title>Genome-Wide Identification Analysis in wild type Solanum Pinnatisectum Reveals Some Genes Defensing Phytophthora Infestans.</title>
        <authorList>
            <person name="Sun C."/>
        </authorList>
    </citation>
    <scope>NUCLEOTIDE SEQUENCE [LARGE SCALE GENOMIC DNA]</scope>
    <source>
        <strain evidence="8">LQN</strain>
        <tissue evidence="8">Leaf</tissue>
    </source>
</reference>
<name>A0AAV9LML6_9SOLN</name>
<evidence type="ECO:0000256" key="4">
    <source>
        <dbReference type="ARBA" id="ARBA00023125"/>
    </source>
</evidence>
<evidence type="ECO:0000313" key="8">
    <source>
        <dbReference type="EMBL" id="KAK4726848.1"/>
    </source>
</evidence>
<comment type="caution">
    <text evidence="8">The sequence shown here is derived from an EMBL/GenBank/DDBJ whole genome shotgun (WGS) entry which is preliminary data.</text>
</comment>
<dbReference type="InterPro" id="IPR016177">
    <property type="entry name" value="DNA-bd_dom_sf"/>
</dbReference>
<keyword evidence="4" id="KW-0238">DNA-binding</keyword>
<keyword evidence="3" id="KW-0805">Transcription regulation</keyword>
<keyword evidence="6" id="KW-0539">Nucleus</keyword>
<dbReference type="InterPro" id="IPR036955">
    <property type="entry name" value="AP2/ERF_dom_sf"/>
</dbReference>
<dbReference type="PROSITE" id="PS51032">
    <property type="entry name" value="AP2_ERF"/>
    <property type="match status" value="1"/>
</dbReference>
<evidence type="ECO:0000256" key="5">
    <source>
        <dbReference type="ARBA" id="ARBA00023163"/>
    </source>
</evidence>
<organism evidence="8 9">
    <name type="scientific">Solanum pinnatisectum</name>
    <name type="common">tansyleaf nightshade</name>
    <dbReference type="NCBI Taxonomy" id="50273"/>
    <lineage>
        <taxon>Eukaryota</taxon>
        <taxon>Viridiplantae</taxon>
        <taxon>Streptophyta</taxon>
        <taxon>Embryophyta</taxon>
        <taxon>Tracheophyta</taxon>
        <taxon>Spermatophyta</taxon>
        <taxon>Magnoliopsida</taxon>
        <taxon>eudicotyledons</taxon>
        <taxon>Gunneridae</taxon>
        <taxon>Pentapetalae</taxon>
        <taxon>asterids</taxon>
        <taxon>lamiids</taxon>
        <taxon>Solanales</taxon>
        <taxon>Solanaceae</taxon>
        <taxon>Solanoideae</taxon>
        <taxon>Solaneae</taxon>
        <taxon>Solanum</taxon>
    </lineage>
</organism>
<dbReference type="SUPFAM" id="SSF54171">
    <property type="entry name" value="DNA-binding domain"/>
    <property type="match status" value="1"/>
</dbReference>
<dbReference type="GO" id="GO:0003677">
    <property type="term" value="F:DNA binding"/>
    <property type="evidence" value="ECO:0007669"/>
    <property type="project" value="UniProtKB-KW"/>
</dbReference>
<evidence type="ECO:0000259" key="7">
    <source>
        <dbReference type="PROSITE" id="PS51032"/>
    </source>
</evidence>
<proteinExistence type="predicted"/>
<dbReference type="GO" id="GO:0005634">
    <property type="term" value="C:nucleus"/>
    <property type="evidence" value="ECO:0007669"/>
    <property type="project" value="UniProtKB-SubCell"/>
</dbReference>
<dbReference type="Proteomes" id="UP001311915">
    <property type="component" value="Unassembled WGS sequence"/>
</dbReference>
<evidence type="ECO:0000256" key="2">
    <source>
        <dbReference type="ARBA" id="ARBA00022745"/>
    </source>
</evidence>
<dbReference type="InterPro" id="IPR001471">
    <property type="entry name" value="AP2/ERF_dom"/>
</dbReference>
<keyword evidence="2" id="KW-0936">Ethylene signaling pathway</keyword>
<accession>A0AAV9LML6</accession>
<feature type="domain" description="AP2/ERF" evidence="7">
    <location>
        <begin position="29"/>
        <end position="66"/>
    </location>
</feature>
<dbReference type="PANTHER" id="PTHR31677:SF212">
    <property type="entry name" value="ETHYLENE-RESPONSIVE TRANSCRIPTION FACTOR 8"/>
    <property type="match status" value="1"/>
</dbReference>
<sequence length="158" mass="16783">MDLKEKCVAVAKTTKMALKGNGGVEKNVHYRGVQKRDSGKYSAKMKDPWKKSRVWLATVDTAKNFAFPAPPVNLPPRQNSCVQSANAMLAVESPLPLDLSFGRSYSSSSVGLSTNGIGGGGGATVPITGASSVIDFMDSVNRKHIDIDLNYPPAPGDM</sequence>